<organism evidence="1 2">
    <name type="scientific">Portunus trituberculatus</name>
    <name type="common">Swimming crab</name>
    <name type="synonym">Neptunus trituberculatus</name>
    <dbReference type="NCBI Taxonomy" id="210409"/>
    <lineage>
        <taxon>Eukaryota</taxon>
        <taxon>Metazoa</taxon>
        <taxon>Ecdysozoa</taxon>
        <taxon>Arthropoda</taxon>
        <taxon>Crustacea</taxon>
        <taxon>Multicrustacea</taxon>
        <taxon>Malacostraca</taxon>
        <taxon>Eumalacostraca</taxon>
        <taxon>Eucarida</taxon>
        <taxon>Decapoda</taxon>
        <taxon>Pleocyemata</taxon>
        <taxon>Brachyura</taxon>
        <taxon>Eubrachyura</taxon>
        <taxon>Portunoidea</taxon>
        <taxon>Portunidae</taxon>
        <taxon>Portuninae</taxon>
        <taxon>Portunus</taxon>
    </lineage>
</organism>
<reference evidence="1 2" key="1">
    <citation type="submission" date="2019-05" db="EMBL/GenBank/DDBJ databases">
        <title>Another draft genome of Portunus trituberculatus and its Hox gene families provides insights of decapod evolution.</title>
        <authorList>
            <person name="Jeong J.-H."/>
            <person name="Song I."/>
            <person name="Kim S."/>
            <person name="Choi T."/>
            <person name="Kim D."/>
            <person name="Ryu S."/>
            <person name="Kim W."/>
        </authorList>
    </citation>
    <scope>NUCLEOTIDE SEQUENCE [LARGE SCALE GENOMIC DNA]</scope>
    <source>
        <tissue evidence="1">Muscle</tissue>
    </source>
</reference>
<dbReference type="EMBL" id="VSRR010000838">
    <property type="protein sequence ID" value="MPC20124.1"/>
    <property type="molecule type" value="Genomic_DNA"/>
</dbReference>
<proteinExistence type="predicted"/>
<name>A0A5B7DFZ5_PORTR</name>
<comment type="caution">
    <text evidence="1">The sequence shown here is derived from an EMBL/GenBank/DDBJ whole genome shotgun (WGS) entry which is preliminary data.</text>
</comment>
<sequence>MPGCGAVRLRGSLPVQPLTNTCILKLFAVSPLFSKATEMISQVLKSISPLNQPCRSQRSGEGNALGLCVMDVVQFNITTPHHHTATLPHCLNTY</sequence>
<accession>A0A5B7DFZ5</accession>
<gene>
    <name evidence="1" type="ORF">E2C01_013056</name>
</gene>
<dbReference type="AlphaFoldDB" id="A0A5B7DFZ5"/>
<keyword evidence="2" id="KW-1185">Reference proteome</keyword>
<evidence type="ECO:0000313" key="1">
    <source>
        <dbReference type="EMBL" id="MPC20124.1"/>
    </source>
</evidence>
<evidence type="ECO:0000313" key="2">
    <source>
        <dbReference type="Proteomes" id="UP000324222"/>
    </source>
</evidence>
<dbReference type="Proteomes" id="UP000324222">
    <property type="component" value="Unassembled WGS sequence"/>
</dbReference>
<protein>
    <submittedName>
        <fullName evidence="1">Uncharacterized protein</fullName>
    </submittedName>
</protein>